<name>A0A0F7EJ75_BRELA</name>
<protein>
    <submittedName>
        <fullName evidence="1">Uncharacterized protein</fullName>
    </submittedName>
</protein>
<reference evidence="1" key="1">
    <citation type="submission" date="2015-03" db="EMBL/GenBank/DDBJ databases">
        <title>MIGS Cultured Bacterial/Archaeal sample from Brevibacillus laterosporus.</title>
        <authorList>
            <person name="Zeng D."/>
            <person name="Zhu L."/>
            <person name="Dong G."/>
            <person name="Ye W."/>
            <person name="Ren D."/>
            <person name="Wu L."/>
            <person name="Xu J."/>
            <person name="Li G."/>
            <person name="Guo L."/>
        </authorList>
    </citation>
    <scope>NUCLEOTIDE SEQUENCE</scope>
    <source>
        <strain evidence="1">B9</strain>
        <plasmid evidence="1">unnamed2</plasmid>
    </source>
</reference>
<evidence type="ECO:0000313" key="1">
    <source>
        <dbReference type="EMBL" id="AKF96140.1"/>
    </source>
</evidence>
<dbReference type="RefSeq" id="WP_031415441.1">
    <property type="nucleotide sequence ID" value="NZ_CP011076.1"/>
</dbReference>
<gene>
    <name evidence="1" type="ORF">EX87_21580</name>
</gene>
<sequence length="214" mass="24654">MRKVVYILISSLTIISTLIDPVDILSSHTLAATINAPQSPVLTSFQQYISAKASGTALKEFVDQHIAIASKKEAIELVLGLENYYVTHLKLWKPTYEQPSIQVKLQKLVKQHNSFDKLVQHDPLMQKLQQEIAQEGYKLTWKSKNILPAVPYEELAAYYSYLSNEIRSYLALKTIESQQPFTDGQRWRLSYHELSLRVSRSAFLRMLLFPWVKI</sequence>
<organism evidence="1">
    <name type="scientific">Brevibacillus laterosporus</name>
    <name type="common">Bacillus laterosporus</name>
    <dbReference type="NCBI Taxonomy" id="1465"/>
    <lineage>
        <taxon>Bacteria</taxon>
        <taxon>Bacillati</taxon>
        <taxon>Bacillota</taxon>
        <taxon>Bacilli</taxon>
        <taxon>Bacillales</taxon>
        <taxon>Paenibacillaceae</taxon>
        <taxon>Brevibacillus</taxon>
    </lineage>
</organism>
<dbReference type="EMBL" id="CP011076">
    <property type="protein sequence ID" value="AKF96140.1"/>
    <property type="molecule type" value="Genomic_DNA"/>
</dbReference>
<accession>A0A0F7EJ75</accession>
<proteinExistence type="predicted"/>
<keyword evidence="1" id="KW-0614">Plasmid</keyword>
<geneLocation type="plasmid" evidence="1">
    <name>unnamed2</name>
</geneLocation>
<dbReference type="AlphaFoldDB" id="A0A0F7EJ75"/>